<feature type="transmembrane region" description="Helical" evidence="1">
    <location>
        <begin position="31"/>
        <end position="50"/>
    </location>
</feature>
<keyword evidence="3" id="KW-1185">Reference proteome</keyword>
<dbReference type="Proteomes" id="UP000536509">
    <property type="component" value="Unassembled WGS sequence"/>
</dbReference>
<dbReference type="AlphaFoldDB" id="A0A7Y3VYD1"/>
<evidence type="ECO:0000313" key="2">
    <source>
        <dbReference type="EMBL" id="NNT71565.1"/>
    </source>
</evidence>
<dbReference type="RefSeq" id="WP_171221773.1">
    <property type="nucleotide sequence ID" value="NZ_CP121446.1"/>
</dbReference>
<dbReference type="EMBL" id="JABEVX010000002">
    <property type="protein sequence ID" value="NNT71565.1"/>
    <property type="molecule type" value="Genomic_DNA"/>
</dbReference>
<sequence>MIDIRHIEMVTPDIERQSLIDTNHKLKNTTIVLFSVLVIIIAAGIINYNIQEQNKEK</sequence>
<protein>
    <submittedName>
        <fullName evidence="2">Uncharacterized protein</fullName>
    </submittedName>
</protein>
<proteinExistence type="predicted"/>
<evidence type="ECO:0000256" key="1">
    <source>
        <dbReference type="SAM" id="Phobius"/>
    </source>
</evidence>
<organism evidence="2 3">
    <name type="scientific">Flavobacterium rivulicola</name>
    <dbReference type="NCBI Taxonomy" id="2732161"/>
    <lineage>
        <taxon>Bacteria</taxon>
        <taxon>Pseudomonadati</taxon>
        <taxon>Bacteroidota</taxon>
        <taxon>Flavobacteriia</taxon>
        <taxon>Flavobacteriales</taxon>
        <taxon>Flavobacteriaceae</taxon>
        <taxon>Flavobacterium</taxon>
    </lineage>
</organism>
<name>A0A7Y3VYD1_9FLAO</name>
<keyword evidence="1" id="KW-1133">Transmembrane helix</keyword>
<comment type="caution">
    <text evidence="2">The sequence shown here is derived from an EMBL/GenBank/DDBJ whole genome shotgun (WGS) entry which is preliminary data.</text>
</comment>
<accession>A0A7Y3VYD1</accession>
<keyword evidence="1" id="KW-0812">Transmembrane</keyword>
<keyword evidence="1" id="KW-0472">Membrane</keyword>
<gene>
    <name evidence="2" type="ORF">HKT18_04970</name>
</gene>
<reference evidence="2 3" key="1">
    <citation type="submission" date="2020-05" db="EMBL/GenBank/DDBJ databases">
        <title>Draft genome of Flavobacterium sp. IMCC34852.</title>
        <authorList>
            <person name="Song J."/>
            <person name="Cho J.-C."/>
        </authorList>
    </citation>
    <scope>NUCLEOTIDE SEQUENCE [LARGE SCALE GENOMIC DNA]</scope>
    <source>
        <strain evidence="2 3">IMCC34852</strain>
    </source>
</reference>
<evidence type="ECO:0000313" key="3">
    <source>
        <dbReference type="Proteomes" id="UP000536509"/>
    </source>
</evidence>